<keyword evidence="2" id="KW-1185">Reference proteome</keyword>
<reference evidence="1" key="1">
    <citation type="journal article" date="2022" name="Int. J. Syst. Evol. Microbiol.">
        <title>Prevotella lacticifex sp. nov., isolated from the rumen of cows.</title>
        <authorList>
            <person name="Shinkai T."/>
            <person name="Ikeyama N."/>
            <person name="Kumagai M."/>
            <person name="Ohmori H."/>
            <person name="Sakamoto M."/>
            <person name="Ohkuma M."/>
            <person name="Mitsumori M."/>
        </authorList>
    </citation>
    <scope>NUCLEOTIDE SEQUENCE</scope>
    <source>
        <strain evidence="1">R5076</strain>
    </source>
</reference>
<accession>A0A9R1C9T5</accession>
<dbReference type="GeneID" id="72467351"/>
<name>A0A9R1C9T5_9BACT</name>
<comment type="caution">
    <text evidence="1">The sequence shown here is derived from an EMBL/GenBank/DDBJ whole genome shotgun (WGS) entry which is preliminary data.</text>
</comment>
<organism evidence="1 2">
    <name type="scientific">Prevotella lacticifex</name>
    <dbReference type="NCBI Taxonomy" id="2854755"/>
    <lineage>
        <taxon>Bacteria</taxon>
        <taxon>Pseudomonadati</taxon>
        <taxon>Bacteroidota</taxon>
        <taxon>Bacteroidia</taxon>
        <taxon>Bacteroidales</taxon>
        <taxon>Prevotellaceae</taxon>
        <taxon>Prevotella</taxon>
    </lineage>
</organism>
<dbReference type="Proteomes" id="UP000825483">
    <property type="component" value="Unassembled WGS sequence"/>
</dbReference>
<dbReference type="AlphaFoldDB" id="A0A9R1C9T5"/>
<dbReference type="RefSeq" id="WP_223929182.1">
    <property type="nucleotide sequence ID" value="NZ_BPTU01000001.1"/>
</dbReference>
<evidence type="ECO:0000313" key="2">
    <source>
        <dbReference type="Proteomes" id="UP000825483"/>
    </source>
</evidence>
<dbReference type="EMBL" id="BPUB01000001">
    <property type="protein sequence ID" value="GJG58614.1"/>
    <property type="molecule type" value="Genomic_DNA"/>
</dbReference>
<evidence type="ECO:0000313" key="1">
    <source>
        <dbReference type="EMBL" id="GJG58614.1"/>
    </source>
</evidence>
<gene>
    <name evidence="1" type="ORF">PRLR5076_14650</name>
</gene>
<proteinExistence type="predicted"/>
<sequence length="339" mass="38743">MADTSTNVLKVGNITFTPEQLSKTFITYREQLIVQPMLAMDKLLKHCSVRTGIRYKEVIPEMSGNFEMGNYKKDKQHDADVNIDGRTLETFFGNCIETIDPNAIYQSIWGSNITKGEGLKNVPIVVQICAFIMKKLGERLFFNAFTAKHDGTVFDKTAAFFNGFKTIIDNDIAGTNENKKVYISEDRGNLVYFTDSIGRDNAEDALKDFYFNEKLNDNLRGQDLKMFISDRTYHFYTEAYQTRHGALPYNQSYDKRTLEGASNVELVPLPNVPKDFILLTPKKNILLLYNQKSDDETYTVEKSLKNHYDVDFIANMFFGTQFESVSPEVFAVAEKKPTV</sequence>
<protein>
    <submittedName>
        <fullName evidence="1">Uncharacterized protein</fullName>
    </submittedName>
</protein>